<dbReference type="RefSeq" id="WP_307253237.1">
    <property type="nucleotide sequence ID" value="NZ_JAUSUV010000008.1"/>
</dbReference>
<sequence>MHDVKSSIKLVEHIPAGSQSAGTVNGTTLDLQGFTNISFFISCGTVGANGTVQVKIQHSDNGSKWTDSRQIDTGDVVSLPQQSAVFSDRLHVVNPIHRYYRVVLTIGTAASIVGVMVVLGGARHKPIHY</sequence>
<keyword evidence="1" id="KW-0472">Membrane</keyword>
<organism evidence="2 3">
    <name type="scientific">Croceifilum oryzae</name>
    <dbReference type="NCBI Taxonomy" id="1553429"/>
    <lineage>
        <taxon>Bacteria</taxon>
        <taxon>Bacillati</taxon>
        <taxon>Bacillota</taxon>
        <taxon>Bacilli</taxon>
        <taxon>Bacillales</taxon>
        <taxon>Thermoactinomycetaceae</taxon>
        <taxon>Croceifilum</taxon>
    </lineage>
</organism>
<dbReference type="AlphaFoldDB" id="A0AAJ1TJZ5"/>
<keyword evidence="1" id="KW-0812">Transmembrane</keyword>
<comment type="caution">
    <text evidence="2">The sequence shown here is derived from an EMBL/GenBank/DDBJ whole genome shotgun (WGS) entry which is preliminary data.</text>
</comment>
<reference evidence="2 3" key="1">
    <citation type="submission" date="2023-07" db="EMBL/GenBank/DDBJ databases">
        <title>Genomic Encyclopedia of Type Strains, Phase IV (KMG-IV): sequencing the most valuable type-strain genomes for metagenomic binning, comparative biology and taxonomic classification.</title>
        <authorList>
            <person name="Goeker M."/>
        </authorList>
    </citation>
    <scope>NUCLEOTIDE SEQUENCE [LARGE SCALE GENOMIC DNA]</scope>
    <source>
        <strain evidence="2 3">DSM 46876</strain>
    </source>
</reference>
<dbReference type="Gene3D" id="2.60.120.1110">
    <property type="match status" value="1"/>
</dbReference>
<evidence type="ECO:0000256" key="1">
    <source>
        <dbReference type="SAM" id="Phobius"/>
    </source>
</evidence>
<name>A0AAJ1TJZ5_9BACL</name>
<accession>A0AAJ1TJZ5</accession>
<dbReference type="EMBL" id="JAUSUV010000008">
    <property type="protein sequence ID" value="MDQ0417917.1"/>
    <property type="molecule type" value="Genomic_DNA"/>
</dbReference>
<dbReference type="Proteomes" id="UP001238450">
    <property type="component" value="Unassembled WGS sequence"/>
</dbReference>
<proteinExistence type="predicted"/>
<evidence type="ECO:0000313" key="2">
    <source>
        <dbReference type="EMBL" id="MDQ0417917.1"/>
    </source>
</evidence>
<feature type="transmembrane region" description="Helical" evidence="1">
    <location>
        <begin position="99"/>
        <end position="122"/>
    </location>
</feature>
<protein>
    <submittedName>
        <fullName evidence="2">Uncharacterized protein</fullName>
    </submittedName>
</protein>
<evidence type="ECO:0000313" key="3">
    <source>
        <dbReference type="Proteomes" id="UP001238450"/>
    </source>
</evidence>
<keyword evidence="1" id="KW-1133">Transmembrane helix</keyword>
<keyword evidence="3" id="KW-1185">Reference proteome</keyword>
<gene>
    <name evidence="2" type="ORF">J2Z48_002101</name>
</gene>